<sequence>MNDGPSSVRVPRLNLIRALNLPGREHDGIPCRSRGLKREVGKSSDGTAVRTRPRLLPLLSTSPQGFCAPPRNVIFPPAASCRLPIFAEAIIARRSSDCPFGPSSVPVVVSLSLSSPLFHPRPTPPLFLATDRRSLVLHSLDHCDGRRWNGVKEVKKQDANGKRSSGSPVIPPFAFSFTSLAVRKEFARAGLIREPKSSGTSTLPYVSPFSALEAPRRPVAPAIYPLTDPSLSFFLFPRVHLRTPSCRVALFYSTVCTLTANYDVPREYNNSRGRPYLFPRNTTPRKSGRVAP</sequence>
<organism evidence="2 3">
    <name type="scientific">Ooceraea biroi</name>
    <name type="common">Clonal raider ant</name>
    <name type="synonym">Cerapachys biroi</name>
    <dbReference type="NCBI Taxonomy" id="2015173"/>
    <lineage>
        <taxon>Eukaryota</taxon>
        <taxon>Metazoa</taxon>
        <taxon>Ecdysozoa</taxon>
        <taxon>Arthropoda</taxon>
        <taxon>Hexapoda</taxon>
        <taxon>Insecta</taxon>
        <taxon>Pterygota</taxon>
        <taxon>Neoptera</taxon>
        <taxon>Endopterygota</taxon>
        <taxon>Hymenoptera</taxon>
        <taxon>Apocrita</taxon>
        <taxon>Aculeata</taxon>
        <taxon>Formicoidea</taxon>
        <taxon>Formicidae</taxon>
        <taxon>Dorylinae</taxon>
        <taxon>Ooceraea</taxon>
    </lineage>
</organism>
<gene>
    <name evidence="2" type="ORF">X777_11618</name>
</gene>
<dbReference type="EMBL" id="KK107499">
    <property type="protein sequence ID" value="EZA49746.1"/>
    <property type="molecule type" value="Genomic_DNA"/>
</dbReference>
<dbReference type="AlphaFoldDB" id="A0A026W2C0"/>
<dbReference type="Proteomes" id="UP000053097">
    <property type="component" value="Unassembled WGS sequence"/>
</dbReference>
<name>A0A026W2C0_OOCBI</name>
<keyword evidence="3" id="KW-1185">Reference proteome</keyword>
<evidence type="ECO:0000313" key="2">
    <source>
        <dbReference type="EMBL" id="EZA49746.1"/>
    </source>
</evidence>
<reference evidence="2 3" key="1">
    <citation type="journal article" date="2014" name="Curr. Biol.">
        <title>The genome of the clonal raider ant Cerapachys biroi.</title>
        <authorList>
            <person name="Oxley P.R."/>
            <person name="Ji L."/>
            <person name="Fetter-Pruneda I."/>
            <person name="McKenzie S.K."/>
            <person name="Li C."/>
            <person name="Hu H."/>
            <person name="Zhang G."/>
            <person name="Kronauer D.J."/>
        </authorList>
    </citation>
    <scope>NUCLEOTIDE SEQUENCE [LARGE SCALE GENOMIC DNA]</scope>
</reference>
<proteinExistence type="predicted"/>
<feature type="region of interest" description="Disordered" evidence="1">
    <location>
        <begin position="273"/>
        <end position="292"/>
    </location>
</feature>
<evidence type="ECO:0000313" key="3">
    <source>
        <dbReference type="Proteomes" id="UP000053097"/>
    </source>
</evidence>
<protein>
    <submittedName>
        <fullName evidence="2">Uncharacterized protein</fullName>
    </submittedName>
</protein>
<evidence type="ECO:0000256" key="1">
    <source>
        <dbReference type="SAM" id="MobiDB-lite"/>
    </source>
</evidence>
<accession>A0A026W2C0</accession>